<organism evidence="3 4">
    <name type="scientific">Lysobacter hankyongensis</name>
    <dbReference type="NCBI Taxonomy" id="1176535"/>
    <lineage>
        <taxon>Bacteria</taxon>
        <taxon>Pseudomonadati</taxon>
        <taxon>Pseudomonadota</taxon>
        <taxon>Gammaproteobacteria</taxon>
        <taxon>Lysobacterales</taxon>
        <taxon>Lysobacteraceae</taxon>
        <taxon>Lysobacter</taxon>
    </lineage>
</organism>
<keyword evidence="1" id="KW-0175">Coiled coil</keyword>
<keyword evidence="4" id="KW-1185">Reference proteome</keyword>
<comment type="caution">
    <text evidence="3">The sequence shown here is derived from an EMBL/GenBank/DDBJ whole genome shotgun (WGS) entry which is preliminary data.</text>
</comment>
<accession>A0ABP9B0V9</accession>
<sequence>MEPTTSTKGTFRSEALAAQREKFQGEAAMPYPLSLSRLGWGTAIVAVALVTFLGLSDYTQYYRATGIVSPHSGITVHVAGQEGRVHLAPTLKPGARLPANSLLGWVEAAASVEAANGLTDKGLAYLVSKRDSLVREDRIAGSSSQAQLASLQTQSELIDAQIARQQQQRALVAERLRIKQAELERNSALQRDGFVSSQALSALRAEVASLQEDGATVERQIAALRQQAMALNQDAIDLRDRSRAEIERLQQDMAEVDSRIASAQGNRRIELRAPRALTIQAIHVESGNYVDVDTPVATTTAPGEALEIRALVGASAVVGLRAGARVRIRYDAFPYHYYGSFEGRVSSIDRSPWRGAPANPGEAARQAQEPLYRVMVQPLAQRVRTPQGMRPLLTGMSAQVEIPKTTRTLLQWILLPGRNY</sequence>
<evidence type="ECO:0000313" key="4">
    <source>
        <dbReference type="Proteomes" id="UP001499959"/>
    </source>
</evidence>
<dbReference type="Proteomes" id="UP001499959">
    <property type="component" value="Unassembled WGS sequence"/>
</dbReference>
<evidence type="ECO:0000256" key="2">
    <source>
        <dbReference type="SAM" id="Phobius"/>
    </source>
</evidence>
<dbReference type="PANTHER" id="PTHR30386">
    <property type="entry name" value="MEMBRANE FUSION SUBUNIT OF EMRAB-TOLC MULTIDRUG EFFLUX PUMP"/>
    <property type="match status" value="1"/>
</dbReference>
<evidence type="ECO:0000256" key="1">
    <source>
        <dbReference type="SAM" id="Coils"/>
    </source>
</evidence>
<dbReference type="Gene3D" id="2.40.30.170">
    <property type="match status" value="1"/>
</dbReference>
<reference evidence="4" key="1">
    <citation type="journal article" date="2019" name="Int. J. Syst. Evol. Microbiol.">
        <title>The Global Catalogue of Microorganisms (GCM) 10K type strain sequencing project: providing services to taxonomists for standard genome sequencing and annotation.</title>
        <authorList>
            <consortium name="The Broad Institute Genomics Platform"/>
            <consortium name="The Broad Institute Genome Sequencing Center for Infectious Disease"/>
            <person name="Wu L."/>
            <person name="Ma J."/>
        </authorList>
    </citation>
    <scope>NUCLEOTIDE SEQUENCE [LARGE SCALE GENOMIC DNA]</scope>
    <source>
        <strain evidence="4">JCM 18204</strain>
    </source>
</reference>
<evidence type="ECO:0000313" key="3">
    <source>
        <dbReference type="EMBL" id="GAA4789035.1"/>
    </source>
</evidence>
<dbReference type="InterPro" id="IPR050739">
    <property type="entry name" value="MFP"/>
</dbReference>
<keyword evidence="2" id="KW-0812">Transmembrane</keyword>
<evidence type="ECO:0008006" key="5">
    <source>
        <dbReference type="Google" id="ProtNLM"/>
    </source>
</evidence>
<protein>
    <recommendedName>
        <fullName evidence="5">HlyD family efflux transporter periplasmic adaptor subunit</fullName>
    </recommendedName>
</protein>
<dbReference type="RefSeq" id="WP_345302475.1">
    <property type="nucleotide sequence ID" value="NZ_BAABJE010000005.1"/>
</dbReference>
<feature type="transmembrane region" description="Helical" evidence="2">
    <location>
        <begin position="38"/>
        <end position="55"/>
    </location>
</feature>
<dbReference type="EMBL" id="BAABJE010000005">
    <property type="protein sequence ID" value="GAA4789035.1"/>
    <property type="molecule type" value="Genomic_DNA"/>
</dbReference>
<keyword evidence="2" id="KW-1133">Transmembrane helix</keyword>
<keyword evidence="2" id="KW-0472">Membrane</keyword>
<dbReference type="PANTHER" id="PTHR30386:SF28">
    <property type="entry name" value="EXPORTED PROTEIN"/>
    <property type="match status" value="1"/>
</dbReference>
<gene>
    <name evidence="3" type="ORF">GCM10023307_12700</name>
</gene>
<feature type="coiled-coil region" evidence="1">
    <location>
        <begin position="148"/>
        <end position="266"/>
    </location>
</feature>
<name>A0ABP9B0V9_9GAMM</name>
<proteinExistence type="predicted"/>